<gene>
    <name evidence="4" type="ORF">GM418_10465</name>
</gene>
<dbReference type="Proteomes" id="UP000428260">
    <property type="component" value="Chromosome"/>
</dbReference>
<dbReference type="GO" id="GO:0000166">
    <property type="term" value="F:nucleotide binding"/>
    <property type="evidence" value="ECO:0007669"/>
    <property type="project" value="InterPro"/>
</dbReference>
<keyword evidence="5" id="KW-1185">Reference proteome</keyword>
<proteinExistence type="predicted"/>
<name>A0A6I6K2C8_9BACT</name>
<dbReference type="InterPro" id="IPR000683">
    <property type="entry name" value="Gfo/Idh/MocA-like_OxRdtase_N"/>
</dbReference>
<feature type="domain" description="Gfo/Idh/MocA-like oxidoreductase bacterial type C-terminal" evidence="3">
    <location>
        <begin position="232"/>
        <end position="281"/>
    </location>
</feature>
<evidence type="ECO:0000259" key="2">
    <source>
        <dbReference type="Pfam" id="PF01408"/>
    </source>
</evidence>
<evidence type="ECO:0000259" key="3">
    <source>
        <dbReference type="Pfam" id="PF19051"/>
    </source>
</evidence>
<dbReference type="KEGG" id="mcos:GM418_10465"/>
<evidence type="ECO:0000313" key="5">
    <source>
        <dbReference type="Proteomes" id="UP000428260"/>
    </source>
</evidence>
<dbReference type="AlphaFoldDB" id="A0A6I6K2C8"/>
<sequence>MENKLTRRNLLKTVGLVGSGMILGGNATGNIIRPEILHGKAESAVGKVNLALIGIANQGANDARQFINTGLANIVAVCDVDLDSEGSQRTIQQVPKAKQYRDFRVMFDEMAGDIDAVQVAIPDFAHFPVCMAAMQLGISVYVEKPMAHTFLEAELLAKAALNNPKLATQVGNQGHSGENYFQFKAWKDAGIIKDVTAVTAFMNGTRRWHPYDPKISKFPEAQPLPKGMTPKHWDTWLTTAGYHDFNEKYHPGNWRGWYDFGMGALGDWGAHILDTIHQFLELGLPYEIEPVHVRNRNDFFFPLETTLKFRFKSPGDMPPCDITWYDGVENTPPFPEGYESVEATVDNSIPPPGGTSAQENRPAGNQRPQRRRRNTAGKIIYSKELTFKGGTHSAPLFIIPEEKAKEMSSQLPEYPESPSNHYENFLKACLGEEKTRSPFEIFAPLSQIFSLGVIAMRRNEKLIFDDRNKEIINDKFANSLLTDRPPRMGWESYYKV</sequence>
<evidence type="ECO:0000313" key="4">
    <source>
        <dbReference type="EMBL" id="QGY44064.1"/>
    </source>
</evidence>
<dbReference type="EMBL" id="CP046401">
    <property type="protein sequence ID" value="QGY44064.1"/>
    <property type="molecule type" value="Genomic_DNA"/>
</dbReference>
<feature type="domain" description="Gfo/Idh/MocA-like oxidoreductase N-terminal" evidence="2">
    <location>
        <begin position="49"/>
        <end position="165"/>
    </location>
</feature>
<dbReference type="Pfam" id="PF19051">
    <property type="entry name" value="GFO_IDH_MocA_C2"/>
    <property type="match status" value="1"/>
</dbReference>
<reference evidence="4 5" key="1">
    <citation type="submission" date="2019-11" db="EMBL/GenBank/DDBJ databases">
        <authorList>
            <person name="Zheng R.K."/>
            <person name="Sun C.M."/>
        </authorList>
    </citation>
    <scope>NUCLEOTIDE SEQUENCE [LARGE SCALE GENOMIC DNA]</scope>
    <source>
        <strain evidence="4 5">WC007</strain>
    </source>
</reference>
<dbReference type="Gene3D" id="3.40.50.720">
    <property type="entry name" value="NAD(P)-binding Rossmann-like Domain"/>
    <property type="match status" value="1"/>
</dbReference>
<dbReference type="InterPro" id="IPR050463">
    <property type="entry name" value="Gfo/Idh/MocA_oxidrdct_glycsds"/>
</dbReference>
<dbReference type="Pfam" id="PF01408">
    <property type="entry name" value="GFO_IDH_MocA"/>
    <property type="match status" value="1"/>
</dbReference>
<dbReference type="PANTHER" id="PTHR43818:SF3">
    <property type="entry name" value="OXIDOREDUCTASE-RELATED"/>
    <property type="match status" value="1"/>
</dbReference>
<dbReference type="RefSeq" id="WP_158865810.1">
    <property type="nucleotide sequence ID" value="NZ_CP046401.1"/>
</dbReference>
<protein>
    <submittedName>
        <fullName evidence="4">Gfo/Idh/MocA family oxidoreductase</fullName>
    </submittedName>
</protein>
<dbReference type="SUPFAM" id="SSF51735">
    <property type="entry name" value="NAD(P)-binding Rossmann-fold domains"/>
    <property type="match status" value="1"/>
</dbReference>
<dbReference type="InterPro" id="IPR036291">
    <property type="entry name" value="NAD(P)-bd_dom_sf"/>
</dbReference>
<feature type="region of interest" description="Disordered" evidence="1">
    <location>
        <begin position="335"/>
        <end position="375"/>
    </location>
</feature>
<dbReference type="SUPFAM" id="SSF55347">
    <property type="entry name" value="Glyceraldehyde-3-phosphate dehydrogenase-like, C-terminal domain"/>
    <property type="match status" value="1"/>
</dbReference>
<dbReference type="InterPro" id="IPR043906">
    <property type="entry name" value="Gfo/Idh/MocA_OxRdtase_bact_C"/>
</dbReference>
<evidence type="ECO:0000256" key="1">
    <source>
        <dbReference type="SAM" id="MobiDB-lite"/>
    </source>
</evidence>
<organism evidence="4 5">
    <name type="scientific">Maribellus comscasis</name>
    <dbReference type="NCBI Taxonomy" id="2681766"/>
    <lineage>
        <taxon>Bacteria</taxon>
        <taxon>Pseudomonadati</taxon>
        <taxon>Bacteroidota</taxon>
        <taxon>Bacteroidia</taxon>
        <taxon>Marinilabiliales</taxon>
        <taxon>Prolixibacteraceae</taxon>
        <taxon>Maribellus</taxon>
    </lineage>
</organism>
<dbReference type="PANTHER" id="PTHR43818">
    <property type="entry name" value="BCDNA.GH03377"/>
    <property type="match status" value="1"/>
</dbReference>
<accession>A0A6I6K2C8</accession>